<evidence type="ECO:0000256" key="7">
    <source>
        <dbReference type="RuleBase" id="RU367065"/>
    </source>
</evidence>
<sequence length="1968" mass="224782">MAAKGSLAEQLRRLAAPQTSAFVESRSRPSILFDPKEAANKDRQTIFDLAKSGLDDLINSNPVFRQFQSTLFDETTINFERAMETEAVNETLNKNIRKFMLQLSPYFFKATAHKCLEWLIRRFRINEYNINDMIGLILPYHETSMFVKCLQTIPLTENSRWHWLIPIQKPGVALSKQTIINRAASDNAFLEFIAKTTYDATKQLGPRAHTLQALFAFYTSISLGALNAMKKINDSEVSPIMLYAFRGLKSKIVDFCAAAMLITGLLLSKTCLTLECLKAIVEKVTNIRHKELMRESMVLMIIICERQKEYIEEVIDIFLSKAIDNAQLMTTLDEIYINNVNIMPLCLPLITKCVRNAKGRMFIEKLLNKLAFNKDDAQIVIRCILDAVKPVAKPVKRQTEVIELSSEEEDGYIDTEGEKIAENYSNLVKILESKYPEAFDAVKSDIMSSENDESSSLKIALGYLLCSTYISDPSGASILVDLYHPNAKNRMQAIEMLVTKNKLTLPISDDKKNLLVLGIAQSLNDSSPNVVNEVLKFKTEDLIKIVGEANLIKKLKFIIGDQFMIEQQWQDPISSAIKHMTSKHLLSNDNETEILLAIWPYMFPLNEVMSQHKSAIVKSSIGGRFSILKQLGDIEFTDLNNFMETVNRKLKNSFDESRIRNIVDYVNSIPNGEIPKMLAFHVSNLLAYALPMSSECKLSHAVFDVVKIFTRHFGLAYVDPNTCIDDLYNAKRMQKLPVQMFTNCMESIIDKTNFSAVVQSKCIDFTESSGELVLLLKLHKRLCNGLYSKSEKTKDLYEKTISHFVRVIFPKIEQQLDFYSNFFIGHYIDQLEVIQIGESLQLRSIQLFNQMLGELTVNDITMEVFVRIISGLASPNQPVRTMTCDTIENLSLMLDKSSRFSTICGLLSKERNKILFNQNELAEFFFHTKHHRKQLFEFIGQPDTATIMKASLMEMFQLVTDDTKYLDTAVNVASNILNKIDSSDPTLLNPHESIIVYRTILRLDSAKMAAILSAPNCGKFFEKILQQSNVSLQIDNRQQSITLVAMKLNIFEKFPTFSSKHQKFVVDSIVKAATFSNSQEVRTAARRVFQKYIEFDSKFEFDILTKMAAVSTQDLLRPAEWKCGVTFLEFLQKKRFADPKRVMERLFPVLQNCLQFDDQTMVEYTKQLVLGDILNCCELMTDKFPKCDFKIDLVLRCLRLTENPQTHHHALQLLTKLTTMMPPDVILQNITEIFTFIGNLVAPRDDDYIYRQVANVIKSVVPILKQKNEIQVLKTFTDMLLDVPTHRRSALYADLLNILDPKKCLWMFLAILFETDVRTPTKSPKSSTKQTQPPARRSQPPGKRIQVAIEITNLFDCDVILKTCHELIKYVRSQHGAIYKGTEIDNNLKQIFNCKLYTNNQSAQYLSIILTFVNVLTMQNSRFSVKMAYLDKTSLLEHKAAFKSIIPAIIKYIKECSRSSIENVEKSWRTGGMSACFHILDNLLDLLYPDMLLRVVNALLSEENEIEVRRKLIDLLNKKLATPALFAGCKDSLLSLLEPLANIVNSIAKTPSNASIQEDALVAIQFLSAIAGQDYPNEFADVLKILSTILQSDQNISIALRALFIQCLGELCANLRVHSVSHLHRFMPTITNVINDLLTRSNTPVWRCFEIILKAIHRIIETVAQFLTPYLVDLITSLSILWSFLQKTNSNESHKNELRLDEIWKTLSSSLELRVLIPMIESHIYPGLLERKMFEATGPLMMLLLYSFELSDNATFAQNSQDLAKFFIGVMEFRAKYHRCCATVEAQEDFFIKAFIGFILKLSEQTFRPMYKKLYEWTNENADESFDRALTFYRLSNKLAETLKTLFIRFAPVVIENSAVLLQRKFSKAELAASSAKPPKLIYNILSTLHTVFLYNDNSFINVDRFNALIDPLTNVLDDEGYLKDNNINEILPKCFAQFAVAANNDLLWKQLNQQILMKTRSNSLLVK</sequence>
<dbReference type="Pfam" id="PF08146">
    <property type="entry name" value="BP28CT"/>
    <property type="match status" value="1"/>
</dbReference>
<evidence type="ECO:0000256" key="1">
    <source>
        <dbReference type="ARBA" id="ARBA00004604"/>
    </source>
</evidence>
<dbReference type="SMART" id="SM01036">
    <property type="entry name" value="BP28CT"/>
    <property type="match status" value="1"/>
</dbReference>
<keyword evidence="3 7" id="KW-0690">Ribosome biogenesis</keyword>
<dbReference type="GO" id="GO:0032040">
    <property type="term" value="C:small-subunit processome"/>
    <property type="evidence" value="ECO:0007669"/>
    <property type="project" value="TreeGrafter"/>
</dbReference>
<keyword evidence="5 7" id="KW-0539">Nucleus</keyword>
<evidence type="ECO:0000256" key="6">
    <source>
        <dbReference type="ARBA" id="ARBA00023274"/>
    </source>
</evidence>
<dbReference type="Pfam" id="PF23243">
    <property type="entry name" value="HEAT_HEATR1"/>
    <property type="match status" value="1"/>
</dbReference>
<dbReference type="EMBL" id="WJQU01000001">
    <property type="protein sequence ID" value="KAJ6649895.1"/>
    <property type="molecule type" value="Genomic_DNA"/>
</dbReference>
<dbReference type="Gene3D" id="1.25.10.10">
    <property type="entry name" value="Leucine-rich Repeat Variant"/>
    <property type="match status" value="1"/>
</dbReference>
<dbReference type="GO" id="GO:0000462">
    <property type="term" value="P:maturation of SSU-rRNA from tricistronic rRNA transcript (SSU-rRNA, 5.8S rRNA, LSU-rRNA)"/>
    <property type="evidence" value="ECO:0007669"/>
    <property type="project" value="TreeGrafter"/>
</dbReference>
<comment type="subcellular location">
    <subcellularLocation>
        <location evidence="1 7">Nucleus</location>
        <location evidence="1 7">Nucleolus</location>
    </subcellularLocation>
</comment>
<dbReference type="OrthoDB" id="31183at2759"/>
<dbReference type="GO" id="GO:0030686">
    <property type="term" value="C:90S preribosome"/>
    <property type="evidence" value="ECO:0007669"/>
    <property type="project" value="TreeGrafter"/>
</dbReference>
<feature type="domain" description="BP28 C-terminal" evidence="9">
    <location>
        <begin position="1753"/>
        <end position="1900"/>
    </location>
</feature>
<dbReference type="InterPro" id="IPR012954">
    <property type="entry name" value="BP28_C_dom"/>
</dbReference>
<comment type="caution">
    <text evidence="10">The sequence shown here is derived from an EMBL/GenBank/DDBJ whole genome shotgun (WGS) entry which is preliminary data.</text>
</comment>
<evidence type="ECO:0000313" key="10">
    <source>
        <dbReference type="EMBL" id="KAJ6649895.1"/>
    </source>
</evidence>
<dbReference type="Proteomes" id="UP001151699">
    <property type="component" value="Chromosome A"/>
</dbReference>
<protein>
    <recommendedName>
        <fullName evidence="7">HEAT repeat-containing protein 1</fullName>
    </recommendedName>
</protein>
<keyword evidence="11" id="KW-1185">Reference proteome</keyword>
<evidence type="ECO:0000256" key="4">
    <source>
        <dbReference type="ARBA" id="ARBA00022552"/>
    </source>
</evidence>
<feature type="region of interest" description="Disordered" evidence="8">
    <location>
        <begin position="1319"/>
        <end position="1342"/>
    </location>
</feature>
<evidence type="ECO:0000256" key="8">
    <source>
        <dbReference type="SAM" id="MobiDB-lite"/>
    </source>
</evidence>
<evidence type="ECO:0000256" key="2">
    <source>
        <dbReference type="ARBA" id="ARBA00010559"/>
    </source>
</evidence>
<dbReference type="PANTHER" id="PTHR13457:SF1">
    <property type="entry name" value="HEAT REPEAT-CONTAINING PROTEIN 1"/>
    <property type="match status" value="1"/>
</dbReference>
<comment type="similarity">
    <text evidence="2 7">Belongs to the HEATR1/UTP10 family.</text>
</comment>
<evidence type="ECO:0000259" key="9">
    <source>
        <dbReference type="SMART" id="SM01036"/>
    </source>
</evidence>
<dbReference type="GO" id="GO:0030515">
    <property type="term" value="F:snoRNA binding"/>
    <property type="evidence" value="ECO:0007669"/>
    <property type="project" value="TreeGrafter"/>
</dbReference>
<name>A0A9Q0SAH5_9DIPT</name>
<dbReference type="PANTHER" id="PTHR13457">
    <property type="entry name" value="BAP28"/>
    <property type="match status" value="1"/>
</dbReference>
<gene>
    <name evidence="10" type="ORF">Bhyg_05136</name>
</gene>
<dbReference type="GO" id="GO:0045943">
    <property type="term" value="P:positive regulation of transcription by RNA polymerase I"/>
    <property type="evidence" value="ECO:0007669"/>
    <property type="project" value="TreeGrafter"/>
</dbReference>
<proteinExistence type="inferred from homology"/>
<evidence type="ECO:0000313" key="11">
    <source>
        <dbReference type="Proteomes" id="UP001151699"/>
    </source>
</evidence>
<reference evidence="10" key="1">
    <citation type="submission" date="2022-07" db="EMBL/GenBank/DDBJ databases">
        <authorList>
            <person name="Trinca V."/>
            <person name="Uliana J.V.C."/>
            <person name="Torres T.T."/>
            <person name="Ward R.J."/>
            <person name="Monesi N."/>
        </authorList>
    </citation>
    <scope>NUCLEOTIDE SEQUENCE</scope>
    <source>
        <strain evidence="10">HSMRA1968</strain>
        <tissue evidence="10">Whole embryos</tissue>
    </source>
</reference>
<evidence type="ECO:0000256" key="5">
    <source>
        <dbReference type="ARBA" id="ARBA00023242"/>
    </source>
</evidence>
<dbReference type="InterPro" id="IPR040191">
    <property type="entry name" value="UTP10"/>
</dbReference>
<comment type="function">
    <text evidence="7">Involved in nucleolar processing of pre-18S ribosomal RNA.</text>
</comment>
<dbReference type="InterPro" id="IPR011989">
    <property type="entry name" value="ARM-like"/>
</dbReference>
<keyword evidence="6 7" id="KW-0687">Ribonucleoprotein</keyword>
<evidence type="ECO:0000256" key="3">
    <source>
        <dbReference type="ARBA" id="ARBA00022517"/>
    </source>
</evidence>
<dbReference type="GO" id="GO:0034455">
    <property type="term" value="C:t-UTP complex"/>
    <property type="evidence" value="ECO:0007669"/>
    <property type="project" value="TreeGrafter"/>
</dbReference>
<dbReference type="InterPro" id="IPR016024">
    <property type="entry name" value="ARM-type_fold"/>
</dbReference>
<organism evidence="10 11">
    <name type="scientific">Pseudolycoriella hygida</name>
    <dbReference type="NCBI Taxonomy" id="35572"/>
    <lineage>
        <taxon>Eukaryota</taxon>
        <taxon>Metazoa</taxon>
        <taxon>Ecdysozoa</taxon>
        <taxon>Arthropoda</taxon>
        <taxon>Hexapoda</taxon>
        <taxon>Insecta</taxon>
        <taxon>Pterygota</taxon>
        <taxon>Neoptera</taxon>
        <taxon>Endopterygota</taxon>
        <taxon>Diptera</taxon>
        <taxon>Nematocera</taxon>
        <taxon>Sciaroidea</taxon>
        <taxon>Sciaridae</taxon>
        <taxon>Pseudolycoriella</taxon>
    </lineage>
</organism>
<feature type="compositionally biased region" description="Polar residues" evidence="8">
    <location>
        <begin position="1319"/>
        <end position="1333"/>
    </location>
</feature>
<accession>A0A9Q0SAH5</accession>
<dbReference type="SUPFAM" id="SSF48371">
    <property type="entry name" value="ARM repeat"/>
    <property type="match status" value="2"/>
</dbReference>
<keyword evidence="4 7" id="KW-0698">rRNA processing</keyword>
<dbReference type="InterPro" id="IPR056473">
    <property type="entry name" value="HEAT_Utp10/HEAT1"/>
</dbReference>